<dbReference type="RefSeq" id="XP_040778293.1">
    <property type="nucleotide sequence ID" value="XM_040924081.1"/>
</dbReference>
<dbReference type="GO" id="GO:0005741">
    <property type="term" value="C:mitochondrial outer membrane"/>
    <property type="evidence" value="ECO:0007669"/>
    <property type="project" value="TreeGrafter"/>
</dbReference>
<evidence type="ECO:0000256" key="2">
    <source>
        <dbReference type="ARBA" id="ARBA00022692"/>
    </source>
</evidence>
<accession>A0A9P4Y5K0</accession>
<dbReference type="EMBL" id="MU032346">
    <property type="protein sequence ID" value="KAF3767332.1"/>
    <property type="molecule type" value="Genomic_DNA"/>
</dbReference>
<evidence type="ECO:0000313" key="8">
    <source>
        <dbReference type="EMBL" id="KAF3767332.1"/>
    </source>
</evidence>
<name>A0A9P4Y5K0_CRYP1</name>
<sequence>MASRGVSVLKFVGTVSLGLLTGLSYSLSTLTVPTLLDLPSASSASRAFKTLATAAKAQLRTLAAVSGTSFFLAFALSPRAFRHPYLLYTSVLVLASRFALPGAVAPYLINFPQHKSSSASAPPRQQSRKDRSAARHMEMSYDMIGSDVHSEATLDSASEKSIEDDNVATPTSDNVNGEEVRSEVEDFLKKQIVSTAVAGLGFVMAVIGIWGDGVAGYVSEAYVNVIEI</sequence>
<keyword evidence="4 7" id="KW-0472">Membrane</keyword>
<evidence type="ECO:0000256" key="3">
    <source>
        <dbReference type="ARBA" id="ARBA00022989"/>
    </source>
</evidence>
<keyword evidence="3 7" id="KW-1133">Transmembrane helix</keyword>
<evidence type="ECO:0000256" key="7">
    <source>
        <dbReference type="SAM" id="Phobius"/>
    </source>
</evidence>
<feature type="region of interest" description="Disordered" evidence="6">
    <location>
        <begin position="114"/>
        <end position="133"/>
    </location>
</feature>
<dbReference type="GO" id="GO:0016236">
    <property type="term" value="P:macroautophagy"/>
    <property type="evidence" value="ECO:0007669"/>
    <property type="project" value="TreeGrafter"/>
</dbReference>
<organism evidence="8 9">
    <name type="scientific">Cryphonectria parasitica (strain ATCC 38755 / EP155)</name>
    <dbReference type="NCBI Taxonomy" id="660469"/>
    <lineage>
        <taxon>Eukaryota</taxon>
        <taxon>Fungi</taxon>
        <taxon>Dikarya</taxon>
        <taxon>Ascomycota</taxon>
        <taxon>Pezizomycotina</taxon>
        <taxon>Sordariomycetes</taxon>
        <taxon>Sordariomycetidae</taxon>
        <taxon>Diaporthales</taxon>
        <taxon>Cryphonectriaceae</taxon>
        <taxon>Cryphonectria-Endothia species complex</taxon>
        <taxon>Cryphonectria</taxon>
    </lineage>
</organism>
<dbReference type="PANTHER" id="PTHR37278:SF1">
    <property type="entry name" value="AUTOPHAGY-RELATED PROTEIN 33-RELATED"/>
    <property type="match status" value="1"/>
</dbReference>
<dbReference type="GO" id="GO:0000422">
    <property type="term" value="P:autophagy of mitochondrion"/>
    <property type="evidence" value="ECO:0007669"/>
    <property type="project" value="TreeGrafter"/>
</dbReference>
<evidence type="ECO:0000256" key="4">
    <source>
        <dbReference type="ARBA" id="ARBA00023136"/>
    </source>
</evidence>
<feature type="transmembrane region" description="Helical" evidence="7">
    <location>
        <begin position="192"/>
        <end position="211"/>
    </location>
</feature>
<comment type="subcellular location">
    <subcellularLocation>
        <location evidence="1">Membrane</location>
        <topology evidence="1">Multi-pass membrane protein</topology>
    </subcellularLocation>
</comment>
<evidence type="ECO:0000313" key="9">
    <source>
        <dbReference type="Proteomes" id="UP000803844"/>
    </source>
</evidence>
<feature type="transmembrane region" description="Helical" evidence="7">
    <location>
        <begin position="88"/>
        <end position="109"/>
    </location>
</feature>
<comment type="similarity">
    <text evidence="5">Belongs to the ATG33 family.</text>
</comment>
<proteinExistence type="inferred from homology"/>
<protein>
    <recommendedName>
        <fullName evidence="10">Autophagy-related protein 33</fullName>
    </recommendedName>
</protein>
<dbReference type="AlphaFoldDB" id="A0A9P4Y5K0"/>
<feature type="transmembrane region" description="Helical" evidence="7">
    <location>
        <begin position="12"/>
        <end position="36"/>
    </location>
</feature>
<evidence type="ECO:0000256" key="6">
    <source>
        <dbReference type="SAM" id="MobiDB-lite"/>
    </source>
</evidence>
<feature type="compositionally biased region" description="Low complexity" evidence="6">
    <location>
        <begin position="116"/>
        <end position="125"/>
    </location>
</feature>
<feature type="region of interest" description="Disordered" evidence="6">
    <location>
        <begin position="155"/>
        <end position="176"/>
    </location>
</feature>
<dbReference type="InterPro" id="IPR051668">
    <property type="entry name" value="ATG33"/>
</dbReference>
<keyword evidence="2 7" id="KW-0812">Transmembrane</keyword>
<comment type="caution">
    <text evidence="8">The sequence shown here is derived from an EMBL/GenBank/DDBJ whole genome shotgun (WGS) entry which is preliminary data.</text>
</comment>
<dbReference type="PANTHER" id="PTHR37278">
    <property type="entry name" value="AUTOPHAGY-RELATED PROTEIN 33-RELATED"/>
    <property type="match status" value="1"/>
</dbReference>
<dbReference type="GeneID" id="63841210"/>
<gene>
    <name evidence="8" type="ORF">M406DRAFT_38994</name>
</gene>
<dbReference type="Proteomes" id="UP000803844">
    <property type="component" value="Unassembled WGS sequence"/>
</dbReference>
<keyword evidence="9" id="KW-1185">Reference proteome</keyword>
<feature type="transmembrane region" description="Helical" evidence="7">
    <location>
        <begin position="57"/>
        <end position="76"/>
    </location>
</feature>
<evidence type="ECO:0008006" key="10">
    <source>
        <dbReference type="Google" id="ProtNLM"/>
    </source>
</evidence>
<evidence type="ECO:0000256" key="5">
    <source>
        <dbReference type="ARBA" id="ARBA00038013"/>
    </source>
</evidence>
<evidence type="ECO:0000256" key="1">
    <source>
        <dbReference type="ARBA" id="ARBA00004141"/>
    </source>
</evidence>
<dbReference type="OrthoDB" id="5336366at2759"/>
<reference evidence="8" key="1">
    <citation type="journal article" date="2020" name="Phytopathology">
        <title>Genome sequence of the chestnut blight fungus Cryphonectria parasitica EP155: A fundamental resource for an archetypical invasive plant pathogen.</title>
        <authorList>
            <person name="Crouch J.A."/>
            <person name="Dawe A."/>
            <person name="Aerts A."/>
            <person name="Barry K."/>
            <person name="Churchill A.C.L."/>
            <person name="Grimwood J."/>
            <person name="Hillman B."/>
            <person name="Milgroom M.G."/>
            <person name="Pangilinan J."/>
            <person name="Smith M."/>
            <person name="Salamov A."/>
            <person name="Schmutz J."/>
            <person name="Yadav J."/>
            <person name="Grigoriev I.V."/>
            <person name="Nuss D."/>
        </authorList>
    </citation>
    <scope>NUCLEOTIDE SEQUENCE</scope>
    <source>
        <strain evidence="8">EP155</strain>
    </source>
</reference>